<dbReference type="SUPFAM" id="SSF48452">
    <property type="entry name" value="TPR-like"/>
    <property type="match status" value="1"/>
</dbReference>
<dbReference type="PROSITE" id="PS51755">
    <property type="entry name" value="OMPR_PHOB"/>
    <property type="match status" value="1"/>
</dbReference>
<dbReference type="CDD" id="cd15831">
    <property type="entry name" value="BTAD"/>
    <property type="match status" value="1"/>
</dbReference>
<dbReference type="PRINTS" id="PR00364">
    <property type="entry name" value="DISEASERSIST"/>
</dbReference>
<evidence type="ECO:0000256" key="4">
    <source>
        <dbReference type="ARBA" id="ARBA00023163"/>
    </source>
</evidence>
<dbReference type="InterPro" id="IPR036388">
    <property type="entry name" value="WH-like_DNA-bd_sf"/>
</dbReference>
<evidence type="ECO:0000256" key="1">
    <source>
        <dbReference type="ARBA" id="ARBA00005820"/>
    </source>
</evidence>
<dbReference type="InterPro" id="IPR001867">
    <property type="entry name" value="OmpR/PhoB-type_DNA-bd"/>
</dbReference>
<dbReference type="Gene3D" id="1.10.10.10">
    <property type="entry name" value="Winged helix-like DNA-binding domain superfamily/Winged helix DNA-binding domain"/>
    <property type="match status" value="1"/>
</dbReference>
<dbReference type="SMART" id="SM01043">
    <property type="entry name" value="BTAD"/>
    <property type="match status" value="1"/>
</dbReference>
<dbReference type="EMBL" id="FNJB01000013">
    <property type="protein sequence ID" value="SDP73737.1"/>
    <property type="molecule type" value="Genomic_DNA"/>
</dbReference>
<dbReference type="Gene3D" id="1.25.40.10">
    <property type="entry name" value="Tetratricopeptide repeat domain"/>
    <property type="match status" value="1"/>
</dbReference>
<dbReference type="InterPro" id="IPR011990">
    <property type="entry name" value="TPR-like_helical_dom_sf"/>
</dbReference>
<dbReference type="InterPro" id="IPR016032">
    <property type="entry name" value="Sig_transdc_resp-reg_C-effctor"/>
</dbReference>
<dbReference type="RefSeq" id="WP_091382581.1">
    <property type="nucleotide sequence ID" value="NZ_FNDV01000001.1"/>
</dbReference>
<protein>
    <submittedName>
        <fullName evidence="7">DNA-binding transcriptional activator of the SARP family</fullName>
    </submittedName>
</protein>
<dbReference type="PANTHER" id="PTHR35807:SF1">
    <property type="entry name" value="TRANSCRIPTIONAL REGULATOR REDD"/>
    <property type="match status" value="1"/>
</dbReference>
<dbReference type="SUPFAM" id="SSF52540">
    <property type="entry name" value="P-loop containing nucleoside triphosphate hydrolases"/>
    <property type="match status" value="1"/>
</dbReference>
<dbReference type="InterPro" id="IPR005158">
    <property type="entry name" value="BTAD"/>
</dbReference>
<evidence type="ECO:0000313" key="8">
    <source>
        <dbReference type="Proteomes" id="UP000199651"/>
    </source>
</evidence>
<feature type="domain" description="OmpR/PhoB-type" evidence="6">
    <location>
        <begin position="1"/>
        <end position="94"/>
    </location>
</feature>
<dbReference type="SMART" id="SM00862">
    <property type="entry name" value="Trans_reg_C"/>
    <property type="match status" value="1"/>
</dbReference>
<accession>A0A1H0V5L6</accession>
<reference evidence="8" key="1">
    <citation type="submission" date="2016-10" db="EMBL/GenBank/DDBJ databases">
        <authorList>
            <person name="Varghese N."/>
            <person name="Submissions S."/>
        </authorList>
    </citation>
    <scope>NUCLEOTIDE SEQUENCE [LARGE SCALE GENOMIC DNA]</scope>
    <source>
        <strain evidence="8">IBRC-M 10655</strain>
    </source>
</reference>
<evidence type="ECO:0000256" key="3">
    <source>
        <dbReference type="ARBA" id="ARBA00023125"/>
    </source>
</evidence>
<dbReference type="GO" id="GO:0003677">
    <property type="term" value="F:DNA binding"/>
    <property type="evidence" value="ECO:0007669"/>
    <property type="project" value="UniProtKB-UniRule"/>
</dbReference>
<gene>
    <name evidence="7" type="ORF">SAMN05192558_11328</name>
</gene>
<feature type="DNA-binding region" description="OmpR/PhoB-type" evidence="5">
    <location>
        <begin position="1"/>
        <end position="94"/>
    </location>
</feature>
<keyword evidence="3 5" id="KW-0238">DNA-binding</keyword>
<dbReference type="Proteomes" id="UP000199651">
    <property type="component" value="Unassembled WGS sequence"/>
</dbReference>
<keyword evidence="2" id="KW-0805">Transcription regulation</keyword>
<proteinExistence type="inferred from homology"/>
<name>A0A1H0V5L6_9PSEU</name>
<evidence type="ECO:0000259" key="6">
    <source>
        <dbReference type="PROSITE" id="PS51755"/>
    </source>
</evidence>
<dbReference type="Pfam" id="PF00486">
    <property type="entry name" value="Trans_reg_C"/>
    <property type="match status" value="1"/>
</dbReference>
<comment type="similarity">
    <text evidence="1">Belongs to the AfsR/DnrI/RedD regulatory family.</text>
</comment>
<dbReference type="PANTHER" id="PTHR35807">
    <property type="entry name" value="TRANSCRIPTIONAL REGULATOR REDD-RELATED"/>
    <property type="match status" value="1"/>
</dbReference>
<dbReference type="STRING" id="504798.SAMN05421871_101782"/>
<evidence type="ECO:0000256" key="5">
    <source>
        <dbReference type="PROSITE-ProRule" id="PRU01091"/>
    </source>
</evidence>
<organism evidence="7 8">
    <name type="scientific">Actinokineospora alba</name>
    <dbReference type="NCBI Taxonomy" id="504798"/>
    <lineage>
        <taxon>Bacteria</taxon>
        <taxon>Bacillati</taxon>
        <taxon>Actinomycetota</taxon>
        <taxon>Actinomycetes</taxon>
        <taxon>Pseudonocardiales</taxon>
        <taxon>Pseudonocardiaceae</taxon>
        <taxon>Actinokineospora</taxon>
    </lineage>
</organism>
<keyword evidence="8" id="KW-1185">Reference proteome</keyword>
<keyword evidence="4" id="KW-0804">Transcription</keyword>
<evidence type="ECO:0000256" key="2">
    <source>
        <dbReference type="ARBA" id="ARBA00023015"/>
    </source>
</evidence>
<dbReference type="AlphaFoldDB" id="A0A1H0V5L6"/>
<dbReference type="InterPro" id="IPR027417">
    <property type="entry name" value="P-loop_NTPase"/>
</dbReference>
<sequence length="634" mass="68663">MVTTFRLLGEIEATVNGEPADLGHARQRSVLAALLVEPNRPVSTGALTDRVWGDRVPSSAQSSVHSYVSRLRKALAGADDVSLSRQSGGYVVRVDPEKVDLHEFRALVAAAKDANAESRLERALGLWRGRPFGDLETPWLDRVRDELERERFAAELDHNDIRLRGDGHGSLLARLSTLSAAHPTDERVAGQLMLALWKSGRQADALTHFDRLRRRLSEELGIDPGKPLRDLHQRILLADSKPDPPARQAPAQLPADAAHFTGRAADLDELARAVRDHDSSRVTICAIEGTPGVGKTALAVRFAHRGADAFPDGQLFLNLRGYGLGSLISPDAALATLLHGVGVAGAHIPAGLDARAALWRTQTAGRKLLILLDNAADSTQVRPLLPGPGSVVIVTSRARLRGLVVREGAHQLRLDRMPTDDALEMLRSIVGPGRVAEARTEARKILDVCARLPLAIRILGERAGFDPELGLTGLLDELGDETGRLAAFDLEDDEDSDLRSVFLHSYKALGERPARLFRLLGAQHVADFTAASAAAVGGITEVGAAAQLDELVARHLVEQPNPGRYQFHDLMRDFARTLARETDAPDAIQVSTRRLLGYYLSGLTNAGTRMNSNKPPLTLPYPTDVLDTPFSGLE</sequence>
<dbReference type="GO" id="GO:0000160">
    <property type="term" value="P:phosphorelay signal transduction system"/>
    <property type="evidence" value="ECO:0007669"/>
    <property type="project" value="InterPro"/>
</dbReference>
<dbReference type="SUPFAM" id="SSF46894">
    <property type="entry name" value="C-terminal effector domain of the bipartite response regulators"/>
    <property type="match status" value="1"/>
</dbReference>
<dbReference type="OrthoDB" id="3697347at2"/>
<dbReference type="Pfam" id="PF03704">
    <property type="entry name" value="BTAD"/>
    <property type="match status" value="1"/>
</dbReference>
<dbReference type="InterPro" id="IPR051677">
    <property type="entry name" value="AfsR-DnrI-RedD_regulator"/>
</dbReference>
<evidence type="ECO:0000313" key="7">
    <source>
        <dbReference type="EMBL" id="SDP73737.1"/>
    </source>
</evidence>
<dbReference type="GO" id="GO:0006355">
    <property type="term" value="P:regulation of DNA-templated transcription"/>
    <property type="evidence" value="ECO:0007669"/>
    <property type="project" value="InterPro"/>
</dbReference>